<dbReference type="STRING" id="1397666.RS24_00309"/>
<dbReference type="RefSeq" id="WP_021776389.1">
    <property type="nucleotide sequence ID" value="NZ_AWXE01000001.1"/>
</dbReference>
<evidence type="ECO:0000313" key="4">
    <source>
        <dbReference type="Proteomes" id="UP000016762"/>
    </source>
</evidence>
<organism evidence="3 4">
    <name type="scientific">Candidatus Micropelagius thuwalensis</name>
    <dbReference type="NCBI Taxonomy" id="1397666"/>
    <lineage>
        <taxon>Bacteria</taxon>
        <taxon>Pseudomonadati</taxon>
        <taxon>Pseudomonadota</taxon>
        <taxon>Alphaproteobacteria</taxon>
        <taxon>PS1 clade</taxon>
        <taxon>Candidatus Micropelagius</taxon>
    </lineage>
</organism>
<dbReference type="InterPro" id="IPR050345">
    <property type="entry name" value="Aliph_Amidase/BUP"/>
</dbReference>
<accession>U2XWY3</accession>
<dbReference type="OrthoDB" id="9803803at2"/>
<evidence type="ECO:0000313" key="3">
    <source>
        <dbReference type="EMBL" id="ERL47371.1"/>
    </source>
</evidence>
<dbReference type="SUPFAM" id="SSF56317">
    <property type="entry name" value="Carbon-nitrogen hydrolase"/>
    <property type="match status" value="1"/>
</dbReference>
<dbReference type="PANTHER" id="PTHR43674:SF2">
    <property type="entry name" value="BETA-UREIDOPROPIONASE"/>
    <property type="match status" value="1"/>
</dbReference>
<dbReference type="InterPro" id="IPR036526">
    <property type="entry name" value="C-N_Hydrolase_sf"/>
</dbReference>
<dbReference type="Proteomes" id="UP000016762">
    <property type="component" value="Unassembled WGS sequence"/>
</dbReference>
<keyword evidence="1" id="KW-0378">Hydrolase</keyword>
<name>U2XWY3_9PROT</name>
<gene>
    <name evidence="3" type="ORF">RS24_00309</name>
</gene>
<feature type="domain" description="CN hydrolase" evidence="2">
    <location>
        <begin position="11"/>
        <end position="274"/>
    </location>
</feature>
<dbReference type="EMBL" id="AWXE01000001">
    <property type="protein sequence ID" value="ERL47371.1"/>
    <property type="molecule type" value="Genomic_DNA"/>
</dbReference>
<dbReference type="PROSITE" id="PS50263">
    <property type="entry name" value="CN_HYDROLASE"/>
    <property type="match status" value="1"/>
</dbReference>
<keyword evidence="4" id="KW-1185">Reference proteome</keyword>
<reference evidence="3 4" key="1">
    <citation type="journal article" date="2014" name="FEMS Microbiol. Ecol.">
        <title>Genomic differentiation among two strains of the PS1 clade isolated from geographically separated marine habitats.</title>
        <authorList>
            <person name="Jimenez-Infante F."/>
            <person name="Ngugi D.K."/>
            <person name="Alam I."/>
            <person name="Rashid M."/>
            <person name="Baalawi W."/>
            <person name="Kamau A.A."/>
            <person name="Bajic V.B."/>
            <person name="Stingl U."/>
        </authorList>
    </citation>
    <scope>NUCLEOTIDE SEQUENCE [LARGE SCALE GENOMIC DNA]</scope>
    <source>
        <strain evidence="3 4">RS24</strain>
    </source>
</reference>
<evidence type="ECO:0000259" key="2">
    <source>
        <dbReference type="PROSITE" id="PS50263"/>
    </source>
</evidence>
<proteinExistence type="predicted"/>
<sequence>MDSYYAIALQTTVHAVNGCSTRDEARSVMDSTLERLKVEIFAAKKFVGSDVRLVVLPEYFLTAYPMGDTIKGWADKAALLEDGPEYAKLGEIAKDNDIFISGNAYEVDAHFDELYFQTSFIIDPKGDVILRYRRLNSMYSPTPHDVWDKYLDIYGIEGVFPVADTEIGRLACIASEEILYPEIARMFFIRGAEVGLHSTGEIGSTIETPKSISRKARAVENMGYIVSANSGGISGHSLPISSTDGKSVIIDYRGIVLAESGWGPTMTAFASIDLAALRRYRQRPGMGNYLSRQRFELFADGYANLATQKANNLMQSDGSVREPKRSDFEEAQQQALDIMRKRGFF</sequence>
<dbReference type="Pfam" id="PF00795">
    <property type="entry name" value="CN_hydrolase"/>
    <property type="match status" value="1"/>
</dbReference>
<dbReference type="eggNOG" id="COG0388">
    <property type="taxonomic scope" value="Bacteria"/>
</dbReference>
<dbReference type="InterPro" id="IPR003010">
    <property type="entry name" value="C-N_Hydrolase"/>
</dbReference>
<dbReference type="Gene3D" id="3.60.110.10">
    <property type="entry name" value="Carbon-nitrogen hydrolase"/>
    <property type="match status" value="1"/>
</dbReference>
<protein>
    <recommendedName>
        <fullName evidence="2">CN hydrolase domain-containing protein</fullName>
    </recommendedName>
</protein>
<evidence type="ECO:0000256" key="1">
    <source>
        <dbReference type="ARBA" id="ARBA00022801"/>
    </source>
</evidence>
<dbReference type="GO" id="GO:0016811">
    <property type="term" value="F:hydrolase activity, acting on carbon-nitrogen (but not peptide) bonds, in linear amides"/>
    <property type="evidence" value="ECO:0007669"/>
    <property type="project" value="TreeGrafter"/>
</dbReference>
<dbReference type="AlphaFoldDB" id="U2XWY3"/>
<dbReference type="PANTHER" id="PTHR43674">
    <property type="entry name" value="NITRILASE C965.09-RELATED"/>
    <property type="match status" value="1"/>
</dbReference>
<comment type="caution">
    <text evidence="3">The sequence shown here is derived from an EMBL/GenBank/DDBJ whole genome shotgun (WGS) entry which is preliminary data.</text>
</comment>